<sequence>MDDPWADAPASPLPKTEQRFDNVKNVSDNEDANAFNNHFLPKSPPANGLDEAQEGQIEEEAEVTTEAEPSRKEINGASEDEEVEEPAVQSSPAHESHQWLSPQAQVSDQVAKVGREENEEENEKEENGEEEQEDFDDFNDFGEPGSSSFPAANPNLGEGETPGEGGDYDDGFGDFADFDEGEFDEPVDAEAGIGGNGLVEEPEPIKERWHALELRPPPPKSEITAQLSSLLSPLFLHQDSLSNEAVREVRGLAQVLVSQSSRDAYAQLTTPPITKPLDWTRSRVRREHLISMGVPVNLDEVDSHRLSALPPLRIVTSASGSSRPQPRRAETFDGYQGVKYMSGQKGKGRDTDWPASAGPAVGVGYVERGVNGGGIGKYGLGQKPEIDMPRAEELCGLEEDALSLLSIISLRKLQADLVENTSQVSATLAWMLQLKDAQLHDSATYNGMISSLIANAARVKASQNTGGGSVFRRGSSKRPQSVSGGMTPKRTGSPNVWQ</sequence>
<dbReference type="Proteomes" id="UP000054399">
    <property type="component" value="Unassembled WGS sequence"/>
</dbReference>
<dbReference type="PANTHER" id="PTHR38698">
    <property type="entry name" value="EXPRESSED PROTEIN"/>
    <property type="match status" value="1"/>
</dbReference>
<dbReference type="Pfam" id="PF17104">
    <property type="entry name" value="YBL010C_LAA2"/>
    <property type="match status" value="1"/>
</dbReference>
<dbReference type="InterPro" id="IPR031355">
    <property type="entry name" value="YBL010C/LAA2-like"/>
</dbReference>
<accession>A0ABR3C0E7</accession>
<feature type="region of interest" description="Disordered" evidence="1">
    <location>
        <begin position="464"/>
        <end position="498"/>
    </location>
</feature>
<gene>
    <name evidence="2" type="ORF">I308_101239</name>
</gene>
<feature type="compositionally biased region" description="Acidic residues" evidence="1">
    <location>
        <begin position="51"/>
        <end position="65"/>
    </location>
</feature>
<feature type="compositionally biased region" description="Polar residues" evidence="1">
    <location>
        <begin position="88"/>
        <end position="108"/>
    </location>
</feature>
<protein>
    <submittedName>
        <fullName evidence="2">Uncharacterized protein</fullName>
    </submittedName>
</protein>
<evidence type="ECO:0000256" key="1">
    <source>
        <dbReference type="SAM" id="MobiDB-lite"/>
    </source>
</evidence>
<dbReference type="EMBL" id="ATAM02000002">
    <property type="protein sequence ID" value="KAL0253861.1"/>
    <property type="molecule type" value="Genomic_DNA"/>
</dbReference>
<dbReference type="PANTHER" id="PTHR38698:SF1">
    <property type="entry name" value="FUNGAL PROTEIN"/>
    <property type="match status" value="1"/>
</dbReference>
<evidence type="ECO:0000313" key="2">
    <source>
        <dbReference type="EMBL" id="KAL0253861.1"/>
    </source>
</evidence>
<feature type="compositionally biased region" description="Acidic residues" evidence="1">
    <location>
        <begin position="166"/>
        <end position="180"/>
    </location>
</feature>
<reference evidence="3" key="1">
    <citation type="submission" date="2015-01" db="EMBL/GenBank/DDBJ databases">
        <title>The Genome Sequence of Cryptococcus gattii MMRL2647.</title>
        <authorList>
            <consortium name="The Broad Institute Genomics Platform"/>
            <person name="Cuomo C."/>
            <person name="Litvintseva A."/>
            <person name="Chen Y."/>
            <person name="Heitman J."/>
            <person name="Sun S."/>
            <person name="Springer D."/>
            <person name="Dromer F."/>
            <person name="Young S."/>
            <person name="Zeng Q."/>
            <person name="Gargeya S."/>
            <person name="Abouelleil A."/>
            <person name="Alvarado L."/>
            <person name="Chapman S.B."/>
            <person name="Gainer-Dewar J."/>
            <person name="Goldberg J."/>
            <person name="Griggs A."/>
            <person name="Gujja S."/>
            <person name="Hansen M."/>
            <person name="Howarth C."/>
            <person name="Imamovic A."/>
            <person name="Larimer J."/>
            <person name="Murphy C."/>
            <person name="Naylor J."/>
            <person name="Pearson M."/>
            <person name="Priest M."/>
            <person name="Roberts A."/>
            <person name="Saif S."/>
            <person name="Shea T."/>
            <person name="Sykes S."/>
            <person name="Wortman J."/>
            <person name="Nusbaum C."/>
            <person name="Birren B."/>
        </authorList>
    </citation>
    <scope>NUCLEOTIDE SEQUENCE [LARGE SCALE GENOMIC DNA]</scope>
    <source>
        <strain evidence="3">IND107</strain>
    </source>
</reference>
<name>A0ABR3C0E7_9TREE</name>
<proteinExistence type="predicted"/>
<dbReference type="GeneID" id="91988097"/>
<feature type="compositionally biased region" description="Acidic residues" evidence="1">
    <location>
        <begin position="117"/>
        <end position="140"/>
    </location>
</feature>
<comment type="caution">
    <text evidence="2">The sequence shown here is derived from an EMBL/GenBank/DDBJ whole genome shotgun (WGS) entry which is preliminary data.</text>
</comment>
<feature type="compositionally biased region" description="Polar residues" evidence="1">
    <location>
        <begin position="477"/>
        <end position="498"/>
    </location>
</feature>
<organism evidence="2 3">
    <name type="scientific">Cryptococcus tetragattii IND107</name>
    <dbReference type="NCBI Taxonomy" id="1296105"/>
    <lineage>
        <taxon>Eukaryota</taxon>
        <taxon>Fungi</taxon>
        <taxon>Dikarya</taxon>
        <taxon>Basidiomycota</taxon>
        <taxon>Agaricomycotina</taxon>
        <taxon>Tremellomycetes</taxon>
        <taxon>Tremellales</taxon>
        <taxon>Cryptococcaceae</taxon>
        <taxon>Cryptococcus</taxon>
        <taxon>Cryptococcus gattii species complex</taxon>
    </lineage>
</organism>
<reference evidence="2 3" key="2">
    <citation type="submission" date="2024-01" db="EMBL/GenBank/DDBJ databases">
        <title>Comparative genomics of Cryptococcus and Kwoniella reveals pathogenesis evolution and contrasting modes of karyotype evolution via chromosome fusion or intercentromeric recombination.</title>
        <authorList>
            <person name="Coelho M.A."/>
            <person name="David-Palma M."/>
            <person name="Shea T."/>
            <person name="Bowers K."/>
            <person name="Mcginley-Smith S."/>
            <person name="Mohammad A.W."/>
            <person name="Gnirke A."/>
            <person name="Yurkov A.M."/>
            <person name="Nowrousian M."/>
            <person name="Sun S."/>
            <person name="Cuomo C.A."/>
            <person name="Heitman J."/>
        </authorList>
    </citation>
    <scope>NUCLEOTIDE SEQUENCE [LARGE SCALE GENOMIC DNA]</scope>
    <source>
        <strain evidence="2 3">IND107</strain>
    </source>
</reference>
<keyword evidence="3" id="KW-1185">Reference proteome</keyword>
<feature type="region of interest" description="Disordered" evidence="1">
    <location>
        <begin position="1"/>
        <end position="180"/>
    </location>
</feature>
<dbReference type="RefSeq" id="XP_066616082.1">
    <property type="nucleotide sequence ID" value="XM_066755796.1"/>
</dbReference>
<evidence type="ECO:0000313" key="3">
    <source>
        <dbReference type="Proteomes" id="UP000054399"/>
    </source>
</evidence>